<dbReference type="GO" id="GO:0006271">
    <property type="term" value="P:DNA strand elongation involved in DNA replication"/>
    <property type="evidence" value="ECO:0007669"/>
    <property type="project" value="TreeGrafter"/>
</dbReference>
<dbReference type="GO" id="GO:0003677">
    <property type="term" value="F:DNA binding"/>
    <property type="evidence" value="ECO:0007669"/>
    <property type="project" value="UniProtKB-KW"/>
</dbReference>
<comment type="similarity">
    <text evidence="2">Belongs to the beta sliding clamp family.</text>
</comment>
<dbReference type="Pfam" id="PF02768">
    <property type="entry name" value="DNA_pol3_beta_3"/>
    <property type="match status" value="1"/>
</dbReference>
<feature type="domain" description="DNA polymerase III beta sliding clamp N-terminal" evidence="9">
    <location>
        <begin position="1"/>
        <end position="122"/>
    </location>
</feature>
<evidence type="ECO:0000256" key="8">
    <source>
        <dbReference type="ARBA" id="ARBA00023125"/>
    </source>
</evidence>
<keyword evidence="3" id="KW-0963">Cytoplasm</keyword>
<protein>
    <submittedName>
        <fullName evidence="12">Dna polymerase iii beta subunit</fullName>
        <ecNumber evidence="12">2.7.7.7</ecNumber>
    </submittedName>
</protein>
<evidence type="ECO:0000256" key="1">
    <source>
        <dbReference type="ARBA" id="ARBA00004496"/>
    </source>
</evidence>
<dbReference type="Pfam" id="PF00712">
    <property type="entry name" value="DNA_pol3_beta"/>
    <property type="match status" value="1"/>
</dbReference>
<dbReference type="GO" id="GO:0008408">
    <property type="term" value="F:3'-5' exonuclease activity"/>
    <property type="evidence" value="ECO:0007669"/>
    <property type="project" value="InterPro"/>
</dbReference>
<sequence length="379" mass="42756">MKFVIDKKELSAISSLVYRAASNKNTIPILSGILIQVNKEKGLTLTATDMDIGIIASTQNIEILDEGKALVNAHYFADFIKLLPDGMVSIELNVEASKLNITYGRSSGFINIYRDFEYPNLPLEKMEKKMVLPQAILREALRKTSFAAAANHFRQVFTGVLFDLADDDQLKIVASDTHRLAYYNYQLEKENLNPLSFIIPIRTVNELLRVLNDDEEVINISFSENNVIFHKDNFILLSRLIEGNYPNYKQVIPSSSTSSVLILSNSILTALERAKTMPTDDKLKIQHVQFKFNDTEVVINAYSEVMGEIEEVIEDVQIEGEKEVKIAFNTNYFLDIAKIMQAECNNMEISLSGSIGPAIIKNPDNDKYLYVLVPLRTGN</sequence>
<keyword evidence="6" id="KW-0235">DNA replication</keyword>
<dbReference type="GO" id="GO:0003887">
    <property type="term" value="F:DNA-directed DNA polymerase activity"/>
    <property type="evidence" value="ECO:0007669"/>
    <property type="project" value="UniProtKB-KW"/>
</dbReference>
<dbReference type="PANTHER" id="PTHR30478:SF0">
    <property type="entry name" value="BETA SLIDING CLAMP"/>
    <property type="match status" value="1"/>
</dbReference>
<evidence type="ECO:0000256" key="6">
    <source>
        <dbReference type="ARBA" id="ARBA00022705"/>
    </source>
</evidence>
<dbReference type="Pfam" id="PF02767">
    <property type="entry name" value="DNA_pol3_beta_2"/>
    <property type="match status" value="1"/>
</dbReference>
<dbReference type="Gene3D" id="3.70.10.10">
    <property type="match status" value="1"/>
</dbReference>
<dbReference type="EMBL" id="LNQE01001917">
    <property type="protein sequence ID" value="KUG02568.1"/>
    <property type="molecule type" value="Genomic_DNA"/>
</dbReference>
<dbReference type="InterPro" id="IPR022634">
    <property type="entry name" value="DNA_polIII_beta_N"/>
</dbReference>
<evidence type="ECO:0000313" key="12">
    <source>
        <dbReference type="EMBL" id="KUG02568.1"/>
    </source>
</evidence>
<dbReference type="AlphaFoldDB" id="A0A0W8E1P2"/>
<dbReference type="NCBIfam" id="TIGR00663">
    <property type="entry name" value="dnan"/>
    <property type="match status" value="1"/>
</dbReference>
<evidence type="ECO:0000256" key="2">
    <source>
        <dbReference type="ARBA" id="ARBA00010752"/>
    </source>
</evidence>
<comment type="subcellular location">
    <subcellularLocation>
        <location evidence="1">Cytoplasm</location>
    </subcellularLocation>
</comment>
<organism evidence="12">
    <name type="scientific">hydrocarbon metagenome</name>
    <dbReference type="NCBI Taxonomy" id="938273"/>
    <lineage>
        <taxon>unclassified sequences</taxon>
        <taxon>metagenomes</taxon>
        <taxon>ecological metagenomes</taxon>
    </lineage>
</organism>
<dbReference type="CDD" id="cd00140">
    <property type="entry name" value="beta_clamp"/>
    <property type="match status" value="1"/>
</dbReference>
<gene>
    <name evidence="12" type="ORF">ASZ90_020070</name>
</gene>
<proteinExistence type="inferred from homology"/>
<accession>A0A0W8E1P2</accession>
<dbReference type="InterPro" id="IPR022637">
    <property type="entry name" value="DNA_polIII_beta_cen"/>
</dbReference>
<dbReference type="Gene3D" id="3.10.150.10">
    <property type="entry name" value="DNA Polymerase III, subunit A, domain 2"/>
    <property type="match status" value="1"/>
</dbReference>
<dbReference type="EC" id="2.7.7.7" evidence="12"/>
<dbReference type="PIRSF" id="PIRSF000804">
    <property type="entry name" value="DNA_pol_III_b"/>
    <property type="match status" value="1"/>
</dbReference>
<dbReference type="InterPro" id="IPR046938">
    <property type="entry name" value="DNA_clamp_sf"/>
</dbReference>
<dbReference type="GO" id="GO:0005737">
    <property type="term" value="C:cytoplasm"/>
    <property type="evidence" value="ECO:0007669"/>
    <property type="project" value="UniProtKB-SubCell"/>
</dbReference>
<dbReference type="InterPro" id="IPR001001">
    <property type="entry name" value="DNA_polIII_beta"/>
</dbReference>
<dbReference type="InterPro" id="IPR022635">
    <property type="entry name" value="DNA_polIII_beta_C"/>
</dbReference>
<dbReference type="GO" id="GO:0009360">
    <property type="term" value="C:DNA polymerase III complex"/>
    <property type="evidence" value="ECO:0007669"/>
    <property type="project" value="InterPro"/>
</dbReference>
<evidence type="ECO:0000259" key="11">
    <source>
        <dbReference type="Pfam" id="PF02768"/>
    </source>
</evidence>
<keyword evidence="8" id="KW-0238">DNA-binding</keyword>
<evidence type="ECO:0000256" key="4">
    <source>
        <dbReference type="ARBA" id="ARBA00022679"/>
    </source>
</evidence>
<reference evidence="12" key="1">
    <citation type="journal article" date="2015" name="Proc. Natl. Acad. Sci. U.S.A.">
        <title>Networks of energetic and metabolic interactions define dynamics in microbial communities.</title>
        <authorList>
            <person name="Embree M."/>
            <person name="Liu J.K."/>
            <person name="Al-Bassam M.M."/>
            <person name="Zengler K."/>
        </authorList>
    </citation>
    <scope>NUCLEOTIDE SEQUENCE</scope>
</reference>
<dbReference type="SUPFAM" id="SSF55979">
    <property type="entry name" value="DNA clamp"/>
    <property type="match status" value="3"/>
</dbReference>
<name>A0A0W8E1P2_9ZZZZ</name>
<evidence type="ECO:0000259" key="10">
    <source>
        <dbReference type="Pfam" id="PF02767"/>
    </source>
</evidence>
<evidence type="ECO:0000256" key="5">
    <source>
        <dbReference type="ARBA" id="ARBA00022695"/>
    </source>
</evidence>
<keyword evidence="4 12" id="KW-0808">Transferase</keyword>
<evidence type="ECO:0000256" key="3">
    <source>
        <dbReference type="ARBA" id="ARBA00022490"/>
    </source>
</evidence>
<keyword evidence="5 12" id="KW-0548">Nucleotidyltransferase</keyword>
<evidence type="ECO:0000256" key="7">
    <source>
        <dbReference type="ARBA" id="ARBA00022932"/>
    </source>
</evidence>
<comment type="caution">
    <text evidence="12">The sequence shown here is derived from an EMBL/GenBank/DDBJ whole genome shotgun (WGS) entry which is preliminary data.</text>
</comment>
<feature type="domain" description="DNA polymerase III beta sliding clamp C-terminal" evidence="11">
    <location>
        <begin position="249"/>
        <end position="376"/>
    </location>
</feature>
<evidence type="ECO:0000259" key="9">
    <source>
        <dbReference type="Pfam" id="PF00712"/>
    </source>
</evidence>
<dbReference type="SMART" id="SM00480">
    <property type="entry name" value="POL3Bc"/>
    <property type="match status" value="1"/>
</dbReference>
<dbReference type="PANTHER" id="PTHR30478">
    <property type="entry name" value="DNA POLYMERASE III SUBUNIT BETA"/>
    <property type="match status" value="1"/>
</dbReference>
<feature type="domain" description="DNA polymerase III beta sliding clamp central" evidence="10">
    <location>
        <begin position="132"/>
        <end position="247"/>
    </location>
</feature>
<keyword evidence="7" id="KW-0239">DNA-directed DNA polymerase</keyword>